<evidence type="ECO:0000313" key="3">
    <source>
        <dbReference type="Proteomes" id="UP000067008"/>
    </source>
</evidence>
<evidence type="ECO:0000313" key="2">
    <source>
        <dbReference type="EMBL" id="BAR95035.1"/>
    </source>
</evidence>
<organism evidence="2 3">
    <name type="scientific">Prevotella intermedia</name>
    <dbReference type="NCBI Taxonomy" id="28131"/>
    <lineage>
        <taxon>Bacteria</taxon>
        <taxon>Pseudomonadati</taxon>
        <taxon>Bacteroidota</taxon>
        <taxon>Bacteroidia</taxon>
        <taxon>Bacteroidales</taxon>
        <taxon>Prevotellaceae</taxon>
        <taxon>Prevotella</taxon>
    </lineage>
</organism>
<sequence length="43" mass="5157">MNTATENVKCFMEEPTSFLVFIGYLCKLQVYLFLIKTDEKRYE</sequence>
<accession>A0AAD1BGQ3</accession>
<gene>
    <name evidence="2" type="ORF">PI172_0307</name>
</gene>
<feature type="transmembrane region" description="Helical" evidence="1">
    <location>
        <begin position="16"/>
        <end position="35"/>
    </location>
</feature>
<keyword evidence="1" id="KW-1133">Transmembrane helix</keyword>
<dbReference type="EMBL" id="AP014925">
    <property type="protein sequence ID" value="BAR95035.1"/>
    <property type="molecule type" value="Genomic_DNA"/>
</dbReference>
<keyword evidence="1" id="KW-0472">Membrane</keyword>
<protein>
    <submittedName>
        <fullName evidence="2">Uncharacterized protein</fullName>
    </submittedName>
</protein>
<evidence type="ECO:0000256" key="1">
    <source>
        <dbReference type="SAM" id="Phobius"/>
    </source>
</evidence>
<proteinExistence type="predicted"/>
<dbReference type="AlphaFoldDB" id="A0AAD1BGQ3"/>
<keyword evidence="1" id="KW-0812">Transmembrane</keyword>
<reference evidence="2 3" key="1">
    <citation type="submission" date="2015-07" db="EMBL/GenBank/DDBJ databases">
        <title>Complete genome sequence of Prevotella intermedia strain 17-2.</title>
        <authorList>
            <person name="Nambu T."/>
        </authorList>
    </citation>
    <scope>NUCLEOTIDE SEQUENCE [LARGE SCALE GENOMIC DNA]</scope>
    <source>
        <strain evidence="2 3">17-2</strain>
    </source>
</reference>
<dbReference type="Proteomes" id="UP000067008">
    <property type="component" value="Chromosome 2"/>
</dbReference>
<name>A0AAD1BGQ3_PREIN</name>